<proteinExistence type="predicted"/>
<gene>
    <name evidence="2" type="ORF">OIK40_10720</name>
</gene>
<sequence>MELLARFELLSDAAQLAVIGGLFWVFAGFAGVMERRRMKRRDVTRLEQVGWVPWLGLFMGAAIIGGGCLAMSLPVVLGSL</sequence>
<comment type="caution">
    <text evidence="2">The sequence shown here is derived from an EMBL/GenBank/DDBJ whole genome shotgun (WGS) entry which is preliminary data.</text>
</comment>
<evidence type="ECO:0000256" key="1">
    <source>
        <dbReference type="SAM" id="Phobius"/>
    </source>
</evidence>
<keyword evidence="1" id="KW-1133">Transmembrane helix</keyword>
<evidence type="ECO:0000313" key="2">
    <source>
        <dbReference type="EMBL" id="MDC8755110.1"/>
    </source>
</evidence>
<reference evidence="2 3" key="1">
    <citation type="submission" date="2022-10" db="EMBL/GenBank/DDBJ databases">
        <title>Erythrobacter sp. sf7 Genome sequencing.</title>
        <authorList>
            <person name="Park S."/>
        </authorList>
    </citation>
    <scope>NUCLEOTIDE SEQUENCE [LARGE SCALE GENOMIC DNA]</scope>
    <source>
        <strain evidence="3">sf7</strain>
    </source>
</reference>
<dbReference type="Proteomes" id="UP001216558">
    <property type="component" value="Unassembled WGS sequence"/>
</dbReference>
<keyword evidence="3" id="KW-1185">Reference proteome</keyword>
<evidence type="ECO:0000313" key="3">
    <source>
        <dbReference type="Proteomes" id="UP001216558"/>
    </source>
</evidence>
<keyword evidence="1" id="KW-0472">Membrane</keyword>
<dbReference type="EMBL" id="JAQQXQ010000007">
    <property type="protein sequence ID" value="MDC8755110.1"/>
    <property type="molecule type" value="Genomic_DNA"/>
</dbReference>
<protein>
    <submittedName>
        <fullName evidence="2">Uncharacterized protein</fullName>
    </submittedName>
</protein>
<keyword evidence="1" id="KW-0812">Transmembrane</keyword>
<feature type="transmembrane region" description="Helical" evidence="1">
    <location>
        <begin position="54"/>
        <end position="77"/>
    </location>
</feature>
<organism evidence="2 3">
    <name type="scientific">Erythrobacter fulvus</name>
    <dbReference type="NCBI Taxonomy" id="2987523"/>
    <lineage>
        <taxon>Bacteria</taxon>
        <taxon>Pseudomonadati</taxon>
        <taxon>Pseudomonadota</taxon>
        <taxon>Alphaproteobacteria</taxon>
        <taxon>Sphingomonadales</taxon>
        <taxon>Erythrobacteraceae</taxon>
        <taxon>Erythrobacter/Porphyrobacter group</taxon>
        <taxon>Erythrobacter</taxon>
    </lineage>
</organism>
<dbReference type="RefSeq" id="WP_273678318.1">
    <property type="nucleotide sequence ID" value="NZ_JAQQXQ010000007.1"/>
</dbReference>
<feature type="transmembrane region" description="Helical" evidence="1">
    <location>
        <begin position="13"/>
        <end position="33"/>
    </location>
</feature>
<accession>A0ABT5JSH5</accession>
<name>A0ABT5JSH5_9SPHN</name>